<keyword evidence="1" id="KW-0472">Membrane</keyword>
<feature type="transmembrane region" description="Helical" evidence="1">
    <location>
        <begin position="73"/>
        <end position="94"/>
    </location>
</feature>
<feature type="transmembrane region" description="Helical" evidence="1">
    <location>
        <begin position="139"/>
        <end position="158"/>
    </location>
</feature>
<feature type="domain" description="Phosphatidic acid phosphatase type 2/haloperoxidase" evidence="2">
    <location>
        <begin position="137"/>
        <end position="205"/>
    </location>
</feature>
<keyword evidence="4" id="KW-1185">Reference proteome</keyword>
<comment type="caution">
    <text evidence="3">The sequence shown here is derived from an EMBL/GenBank/DDBJ whole genome shotgun (WGS) entry which is preliminary data.</text>
</comment>
<sequence length="313" mass="33067">MSSTETAPPAPPVAQLHGHARRWALAVAAAGLLVLLVTVAWNVYAPWGQRLDTRAFGSIAITETFRHQHLGTVLAAVEVRALAAAFAVCVVLAAWRRRFDLALGALVVVVGANLMAYLTRTHLVHRPDYGLDHLGPLNSSPSGHAVASCSIAIAIVLVTPMTIRLWVTFFATLWASWAALGVVVVRMNRPGDVVAAIALVALWTGVGVGVAALVAGRPQQRRMLRDYRTQVRGLGWQRTREARVSNAPYGLTLLVLSGLSAVVVMGVLLVSWGVGVLSNPVGLVLGIGSLLLIGGLVGGLVGATSRAVEKYLR</sequence>
<feature type="transmembrane region" description="Helical" evidence="1">
    <location>
        <begin position="165"/>
        <end position="187"/>
    </location>
</feature>
<dbReference type="SUPFAM" id="SSF48317">
    <property type="entry name" value="Acid phosphatase/Vanadium-dependent haloperoxidase"/>
    <property type="match status" value="1"/>
</dbReference>
<dbReference type="InterPro" id="IPR036938">
    <property type="entry name" value="PAP2/HPO_sf"/>
</dbReference>
<evidence type="ECO:0000313" key="4">
    <source>
        <dbReference type="Proteomes" id="UP000431092"/>
    </source>
</evidence>
<evidence type="ECO:0000256" key="1">
    <source>
        <dbReference type="SAM" id="Phobius"/>
    </source>
</evidence>
<proteinExistence type="predicted"/>
<dbReference type="Proteomes" id="UP000431092">
    <property type="component" value="Unassembled WGS sequence"/>
</dbReference>
<dbReference type="CDD" id="cd01610">
    <property type="entry name" value="PAP2_like"/>
    <property type="match status" value="1"/>
</dbReference>
<dbReference type="AlphaFoldDB" id="A0A6I3ITI6"/>
<protein>
    <recommendedName>
        <fullName evidence="2">Phosphatidic acid phosphatase type 2/haloperoxidase domain-containing protein</fullName>
    </recommendedName>
</protein>
<dbReference type="EMBL" id="WLVL01000028">
    <property type="protein sequence ID" value="MTB71939.1"/>
    <property type="molecule type" value="Genomic_DNA"/>
</dbReference>
<feature type="transmembrane region" description="Helical" evidence="1">
    <location>
        <begin position="281"/>
        <end position="303"/>
    </location>
</feature>
<dbReference type="InterPro" id="IPR000326">
    <property type="entry name" value="PAP2/HPO"/>
</dbReference>
<feature type="transmembrane region" description="Helical" evidence="1">
    <location>
        <begin position="101"/>
        <end position="119"/>
    </location>
</feature>
<accession>A0A6I3ITI6</accession>
<dbReference type="RefSeq" id="WP_154593232.1">
    <property type="nucleotide sequence ID" value="NZ_WLVL01000028.1"/>
</dbReference>
<feature type="transmembrane region" description="Helical" evidence="1">
    <location>
        <begin position="249"/>
        <end position="275"/>
    </location>
</feature>
<dbReference type="Gene3D" id="1.20.144.10">
    <property type="entry name" value="Phosphatidic acid phosphatase type 2/haloperoxidase"/>
    <property type="match status" value="1"/>
</dbReference>
<keyword evidence="1" id="KW-1133">Transmembrane helix</keyword>
<feature type="transmembrane region" description="Helical" evidence="1">
    <location>
        <begin position="193"/>
        <end position="215"/>
    </location>
</feature>
<name>A0A6I3ITI6_9MICO</name>
<gene>
    <name evidence="3" type="ORF">GGG17_08135</name>
</gene>
<feature type="transmembrane region" description="Helical" evidence="1">
    <location>
        <begin position="23"/>
        <end position="44"/>
    </location>
</feature>
<evidence type="ECO:0000313" key="3">
    <source>
        <dbReference type="EMBL" id="MTB71939.1"/>
    </source>
</evidence>
<reference evidence="3 4" key="1">
    <citation type="submission" date="2019-11" db="EMBL/GenBank/DDBJ databases">
        <title>Whole genome sequencing identifies a novel species of the genus Arsenicicoccus isolated from human blood.</title>
        <authorList>
            <person name="Jeong J.H."/>
            <person name="Kweon O.J."/>
            <person name="Kim H.R."/>
            <person name="Kim T.-H."/>
            <person name="Ha S.-M."/>
            <person name="Lee M.-K."/>
        </authorList>
    </citation>
    <scope>NUCLEOTIDE SEQUENCE [LARGE SCALE GENOMIC DNA]</scope>
    <source>
        <strain evidence="3 4">MKL-02</strain>
    </source>
</reference>
<evidence type="ECO:0000259" key="2">
    <source>
        <dbReference type="Pfam" id="PF01569"/>
    </source>
</evidence>
<organism evidence="3 4">
    <name type="scientific">Arsenicicoccus cauae</name>
    <dbReference type="NCBI Taxonomy" id="2663847"/>
    <lineage>
        <taxon>Bacteria</taxon>
        <taxon>Bacillati</taxon>
        <taxon>Actinomycetota</taxon>
        <taxon>Actinomycetes</taxon>
        <taxon>Micrococcales</taxon>
        <taxon>Intrasporangiaceae</taxon>
        <taxon>Arsenicicoccus</taxon>
    </lineage>
</organism>
<dbReference type="Pfam" id="PF01569">
    <property type="entry name" value="PAP2"/>
    <property type="match status" value="1"/>
</dbReference>
<keyword evidence="1" id="KW-0812">Transmembrane</keyword>